<feature type="non-terminal residue" evidence="1">
    <location>
        <position position="1"/>
    </location>
</feature>
<name>A0A833S5K7_PHYIN</name>
<proteinExistence type="predicted"/>
<sequence length="485" mass="53885">MSSAKKLSQDRVVPRLVQPVRSRLVCVRVNFTEQLSTIDQQLINDEVKLTEQKQDAERVRLIMERFRAADEQILITNEAQEQAQKELKEPMSCLEEANRALLLLESSWESARRLLLGDANFVQKLQFNKDAVSAATLTKLESEFLSDERFRREEVERQSVAAASMVGWVRAIHQYATSRHKVQPTLDKLDKAQGRLQLIMREFQVSRDRAGDADAAWQATQAAIDTASTRKDALRSEMTSLSARCDSGQLAVEALTEDRELQREAANAISMRRGFSLTTWNALLSAGALTYACELSALSVREQVFQAWGAAYCCYGGLTPGCPPTSTCCTFVPSISVVLKEGDALTETPLSGLFNGEYLPDGGCIDETTKLVTSVGDLIFSRRRLWDASLLSLVALTSSLPAVMITRFSSEMEQLLVSCARRVWHWPQLHMVHARARDFDDVFKVAARSGHQLVVLDVEPHDAQPLNEENECLAAALTGASSVSD</sequence>
<dbReference type="EMBL" id="WSZM01000418">
    <property type="protein sequence ID" value="KAF4033526.1"/>
    <property type="molecule type" value="Genomic_DNA"/>
</dbReference>
<evidence type="ECO:0000313" key="2">
    <source>
        <dbReference type="Proteomes" id="UP000602510"/>
    </source>
</evidence>
<evidence type="ECO:0000313" key="1">
    <source>
        <dbReference type="EMBL" id="KAF4033526.1"/>
    </source>
</evidence>
<keyword evidence="2" id="KW-1185">Reference proteome</keyword>
<comment type="caution">
    <text evidence="1">The sequence shown here is derived from an EMBL/GenBank/DDBJ whole genome shotgun (WGS) entry which is preliminary data.</text>
</comment>
<dbReference type="Gene3D" id="1.20.920.20">
    <property type="match status" value="1"/>
</dbReference>
<dbReference type="PANTHER" id="PTHR46454">
    <property type="entry name" value="DYNEIN AXONEMAL HEAVY CHAIN 7-RELATED"/>
    <property type="match status" value="1"/>
</dbReference>
<dbReference type="Proteomes" id="UP000602510">
    <property type="component" value="Unassembled WGS sequence"/>
</dbReference>
<dbReference type="AlphaFoldDB" id="A0A833S5K7"/>
<protein>
    <submittedName>
        <fullName evidence="1">Microtubule-binding stalk of dynein motor domain-containing protein</fullName>
    </submittedName>
</protein>
<reference evidence="1" key="1">
    <citation type="submission" date="2020-04" db="EMBL/GenBank/DDBJ databases">
        <title>Hybrid Assembly of Korean Phytophthora infestans isolates.</title>
        <authorList>
            <person name="Prokchorchik M."/>
            <person name="Lee Y."/>
            <person name="Seo J."/>
            <person name="Cho J.-H."/>
            <person name="Park Y.-E."/>
            <person name="Jang D.-C."/>
            <person name="Im J.-S."/>
            <person name="Choi J.-G."/>
            <person name="Park H.-J."/>
            <person name="Lee G.-B."/>
            <person name="Lee Y.-G."/>
            <person name="Hong S.-Y."/>
            <person name="Cho K."/>
            <person name="Sohn K.H."/>
        </authorList>
    </citation>
    <scope>NUCLEOTIDE SEQUENCE</scope>
    <source>
        <strain evidence="1">KR_1_A1</strain>
    </source>
</reference>
<accession>A0A833S5K7</accession>
<gene>
    <name evidence="1" type="ORF">GN244_ATG14537</name>
</gene>
<dbReference type="PANTHER" id="PTHR46454:SF17">
    <property type="entry name" value="DYNEIN HEAVY CHAIN LINKER DOMAIN-CONTAINING PROTEIN"/>
    <property type="match status" value="1"/>
</dbReference>
<organism evidence="1 2">
    <name type="scientific">Phytophthora infestans</name>
    <name type="common">Potato late blight agent</name>
    <name type="synonym">Botrytis infestans</name>
    <dbReference type="NCBI Taxonomy" id="4787"/>
    <lineage>
        <taxon>Eukaryota</taxon>
        <taxon>Sar</taxon>
        <taxon>Stramenopiles</taxon>
        <taxon>Oomycota</taxon>
        <taxon>Peronosporomycetes</taxon>
        <taxon>Peronosporales</taxon>
        <taxon>Peronosporaceae</taxon>
        <taxon>Phytophthora</taxon>
    </lineage>
</organism>